<evidence type="ECO:0000256" key="1">
    <source>
        <dbReference type="SAM" id="Phobius"/>
    </source>
</evidence>
<proteinExistence type="predicted"/>
<dbReference type="RefSeq" id="WP_013585971.1">
    <property type="nucleotide sequence ID" value="NZ_FMYG01000006.1"/>
</dbReference>
<keyword evidence="1" id="KW-1133">Transmembrane helix</keyword>
<feature type="transmembrane region" description="Helical" evidence="1">
    <location>
        <begin position="29"/>
        <end position="47"/>
    </location>
</feature>
<organism evidence="2 3">
    <name type="scientific">Microbacterium enclense</name>
    <dbReference type="NCBI Taxonomy" id="993073"/>
    <lineage>
        <taxon>Bacteria</taxon>
        <taxon>Bacillati</taxon>
        <taxon>Actinomycetota</taxon>
        <taxon>Actinomycetes</taxon>
        <taxon>Micrococcales</taxon>
        <taxon>Microbacteriaceae</taxon>
        <taxon>Microbacterium</taxon>
    </lineage>
</organism>
<reference evidence="2 3" key="1">
    <citation type="submission" date="2016-09" db="EMBL/GenBank/DDBJ databases">
        <authorList>
            <person name="Capua I."/>
            <person name="De Benedictis P."/>
            <person name="Joannis T."/>
            <person name="Lombin L.H."/>
            <person name="Cattoli G."/>
        </authorList>
    </citation>
    <scope>NUCLEOTIDE SEQUENCE [LARGE SCALE GENOMIC DNA]</scope>
    <source>
        <strain evidence="2 3">NIO-1002</strain>
    </source>
</reference>
<evidence type="ECO:0000313" key="3">
    <source>
        <dbReference type="Proteomes" id="UP000183203"/>
    </source>
</evidence>
<keyword evidence="1" id="KW-0472">Membrane</keyword>
<protein>
    <submittedName>
        <fullName evidence="2">Uncharacterized protein</fullName>
    </submittedName>
</protein>
<dbReference type="AlphaFoldDB" id="A0A1G6NEN5"/>
<name>A0A1G6NEN5_9MICO</name>
<evidence type="ECO:0000313" key="2">
    <source>
        <dbReference type="EMBL" id="SDC65747.1"/>
    </source>
</evidence>
<keyword evidence="1" id="KW-0812">Transmembrane</keyword>
<sequence>MFIVSLILFVGGMLLTGLSFSLAAPALFFALGIILVSASLALPFHFGTR</sequence>
<gene>
    <name evidence="2" type="ORF">SAMN05216418_2692</name>
</gene>
<dbReference type="Proteomes" id="UP000183203">
    <property type="component" value="Unassembled WGS sequence"/>
</dbReference>
<accession>A0A1G6NEN5</accession>
<dbReference type="EMBL" id="FMYG01000006">
    <property type="protein sequence ID" value="SDC65747.1"/>
    <property type="molecule type" value="Genomic_DNA"/>
</dbReference>